<feature type="non-terminal residue" evidence="1">
    <location>
        <position position="334"/>
    </location>
</feature>
<name>A0ACC1JQT2_9FUNG</name>
<sequence length="334" mass="37264">MVFESRDAKAKAKYEPEVFRDKLFEVIGDIDPTDYAKISSALDAAGNSLDYRRYGDSFFELFVTGGLIAPGGIVQDDEEYGKVPFSLFALASDADLLAGAKHWGELITRLTQRYKYLELQFAEASEHVLKNINRYGDDNNKKLAIGVGVLASTGFLSLEPLKVLQVEHLTKDGLALRFATDVLRIYLGSNNIEQLRKALARGKITDLTAFFPPNRRDDDSVARHFEDEGMPELTALHAATVAAGQRLAFVREIEAILREANDDDSDDDEDGAQATNLRMAKGARAAMRANKWEEADMVVLVWDGLMQAVNWPTKPEQIEARALRQIQRHSDVLE</sequence>
<proteinExistence type="predicted"/>
<gene>
    <name evidence="1" type="ORF">IWQ57_004834</name>
</gene>
<organism evidence="1 2">
    <name type="scientific">Coemansia nantahalensis</name>
    <dbReference type="NCBI Taxonomy" id="2789366"/>
    <lineage>
        <taxon>Eukaryota</taxon>
        <taxon>Fungi</taxon>
        <taxon>Fungi incertae sedis</taxon>
        <taxon>Zoopagomycota</taxon>
        <taxon>Kickxellomycotina</taxon>
        <taxon>Kickxellomycetes</taxon>
        <taxon>Kickxellales</taxon>
        <taxon>Kickxellaceae</taxon>
        <taxon>Coemansia</taxon>
    </lineage>
</organism>
<dbReference type="EMBL" id="JANBUJ010002055">
    <property type="protein sequence ID" value="KAJ2765293.1"/>
    <property type="molecule type" value="Genomic_DNA"/>
</dbReference>
<accession>A0ACC1JQT2</accession>
<comment type="caution">
    <text evidence="1">The sequence shown here is derived from an EMBL/GenBank/DDBJ whole genome shotgun (WGS) entry which is preliminary data.</text>
</comment>
<protein>
    <submittedName>
        <fullName evidence="1">Uncharacterized protein</fullName>
    </submittedName>
</protein>
<evidence type="ECO:0000313" key="2">
    <source>
        <dbReference type="Proteomes" id="UP001140234"/>
    </source>
</evidence>
<keyword evidence="2" id="KW-1185">Reference proteome</keyword>
<reference evidence="1" key="1">
    <citation type="submission" date="2022-07" db="EMBL/GenBank/DDBJ databases">
        <title>Phylogenomic reconstructions and comparative analyses of Kickxellomycotina fungi.</title>
        <authorList>
            <person name="Reynolds N.K."/>
            <person name="Stajich J.E."/>
            <person name="Barry K."/>
            <person name="Grigoriev I.V."/>
            <person name="Crous P."/>
            <person name="Smith M.E."/>
        </authorList>
    </citation>
    <scope>NUCLEOTIDE SEQUENCE</scope>
    <source>
        <strain evidence="1">CBS 109366</strain>
    </source>
</reference>
<evidence type="ECO:0000313" key="1">
    <source>
        <dbReference type="EMBL" id="KAJ2765293.1"/>
    </source>
</evidence>
<dbReference type="Proteomes" id="UP001140234">
    <property type="component" value="Unassembled WGS sequence"/>
</dbReference>